<dbReference type="PANTHER" id="PTHR10584:SF167">
    <property type="entry name" value="PFKB DOMAIN PROTEIN"/>
    <property type="match status" value="1"/>
</dbReference>
<protein>
    <recommendedName>
        <fullName evidence="3">Carbohydrate kinase PfkB domain-containing protein</fullName>
    </recommendedName>
</protein>
<evidence type="ECO:0000256" key="1">
    <source>
        <dbReference type="ARBA" id="ARBA00022679"/>
    </source>
</evidence>
<dbReference type="Pfam" id="PF00294">
    <property type="entry name" value="PfkB"/>
    <property type="match status" value="1"/>
</dbReference>
<dbReference type="Gene3D" id="3.40.1190.20">
    <property type="match status" value="1"/>
</dbReference>
<organism evidence="4 5">
    <name type="scientific">candidate division MSBL1 archaeon SCGC-AAA259D14</name>
    <dbReference type="NCBI Taxonomy" id="1698261"/>
    <lineage>
        <taxon>Archaea</taxon>
        <taxon>Methanobacteriati</taxon>
        <taxon>Methanobacteriota</taxon>
        <taxon>candidate division MSBL1</taxon>
    </lineage>
</organism>
<sequence>MIQMTKRLVTVGDANVDLITTIQELPQKGDEVKTTSFEIHAGGSAANTCIAARRLGLETGFIGRIGKEFFGDFLKRKFEDAGVDTSQIQIDEEKTTGIIMIVITPDGERTMFCNRGANVRLEPEPIDPEHLEEAKYLHISGYTFLESPQSDAGKKIIKIAKEKNIKISLDPGIMVLKEKLEYIESILPFMDILFISETELNFLSDAKDLEKSRRQLLNKGPSKIVLKLGDKGCLAITEDGKSYAKAYPTEIRGTTGAGDAFDAAFIFGLDEGWSLNKITEFANAVGAISGTKLGARTALPNKKEVENFLQKKENEKR</sequence>
<dbReference type="PANTHER" id="PTHR10584">
    <property type="entry name" value="SUGAR KINASE"/>
    <property type="match status" value="1"/>
</dbReference>
<dbReference type="InterPro" id="IPR002139">
    <property type="entry name" value="Ribo/fructo_kinase"/>
</dbReference>
<evidence type="ECO:0000256" key="2">
    <source>
        <dbReference type="ARBA" id="ARBA00022777"/>
    </source>
</evidence>
<dbReference type="SUPFAM" id="SSF53613">
    <property type="entry name" value="Ribokinase-like"/>
    <property type="match status" value="1"/>
</dbReference>
<gene>
    <name evidence="4" type="ORF">AKJ62_03220</name>
</gene>
<evidence type="ECO:0000313" key="4">
    <source>
        <dbReference type="EMBL" id="KXA89390.1"/>
    </source>
</evidence>
<proteinExistence type="predicted"/>
<dbReference type="AlphaFoldDB" id="A0A133U5C8"/>
<feature type="domain" description="Carbohydrate kinase PfkB" evidence="3">
    <location>
        <begin position="6"/>
        <end position="301"/>
    </location>
</feature>
<dbReference type="InterPro" id="IPR011611">
    <property type="entry name" value="PfkB_dom"/>
</dbReference>
<keyword evidence="1" id="KW-0808">Transferase</keyword>
<dbReference type="PRINTS" id="PR00990">
    <property type="entry name" value="RIBOKINASE"/>
</dbReference>
<evidence type="ECO:0000259" key="3">
    <source>
        <dbReference type="Pfam" id="PF00294"/>
    </source>
</evidence>
<dbReference type="EMBL" id="LHXL01000039">
    <property type="protein sequence ID" value="KXA89390.1"/>
    <property type="molecule type" value="Genomic_DNA"/>
</dbReference>
<comment type="caution">
    <text evidence="4">The sequence shown here is derived from an EMBL/GenBank/DDBJ whole genome shotgun (WGS) entry which is preliminary data.</text>
</comment>
<dbReference type="Proteomes" id="UP000070589">
    <property type="component" value="Unassembled WGS sequence"/>
</dbReference>
<dbReference type="CDD" id="cd01166">
    <property type="entry name" value="KdgK"/>
    <property type="match status" value="1"/>
</dbReference>
<reference evidence="4 5" key="1">
    <citation type="journal article" date="2016" name="Sci. Rep.">
        <title>Metabolic traits of an uncultured archaeal lineage -MSBL1- from brine pools of the Red Sea.</title>
        <authorList>
            <person name="Mwirichia R."/>
            <person name="Alam I."/>
            <person name="Rashid M."/>
            <person name="Vinu M."/>
            <person name="Ba-Alawi W."/>
            <person name="Anthony Kamau A."/>
            <person name="Kamanda Ngugi D."/>
            <person name="Goker M."/>
            <person name="Klenk H.P."/>
            <person name="Bajic V."/>
            <person name="Stingl U."/>
        </authorList>
    </citation>
    <scope>NUCLEOTIDE SEQUENCE [LARGE SCALE GENOMIC DNA]</scope>
    <source>
        <strain evidence="4">SCGC-AAA259D14</strain>
    </source>
</reference>
<name>A0A133U5C8_9EURY</name>
<accession>A0A133U5C8</accession>
<keyword evidence="5" id="KW-1185">Reference proteome</keyword>
<dbReference type="GO" id="GO:0006796">
    <property type="term" value="P:phosphate-containing compound metabolic process"/>
    <property type="evidence" value="ECO:0007669"/>
    <property type="project" value="UniProtKB-ARBA"/>
</dbReference>
<keyword evidence="2" id="KW-0418">Kinase</keyword>
<evidence type="ECO:0000313" key="5">
    <source>
        <dbReference type="Proteomes" id="UP000070589"/>
    </source>
</evidence>
<dbReference type="GO" id="GO:0016301">
    <property type="term" value="F:kinase activity"/>
    <property type="evidence" value="ECO:0007669"/>
    <property type="project" value="UniProtKB-KW"/>
</dbReference>
<dbReference type="InterPro" id="IPR029056">
    <property type="entry name" value="Ribokinase-like"/>
</dbReference>